<organism evidence="2 3">
    <name type="scientific">Porphyromonas cangingivalis</name>
    <dbReference type="NCBI Taxonomy" id="36874"/>
    <lineage>
        <taxon>Bacteria</taxon>
        <taxon>Pseudomonadati</taxon>
        <taxon>Bacteroidota</taxon>
        <taxon>Bacteroidia</taxon>
        <taxon>Bacteroidales</taxon>
        <taxon>Porphyromonadaceae</taxon>
        <taxon>Porphyromonas</taxon>
    </lineage>
</organism>
<dbReference type="Proteomes" id="UP000030125">
    <property type="component" value="Unassembled WGS sequence"/>
</dbReference>
<reference evidence="2 3" key="1">
    <citation type="submission" date="2014-08" db="EMBL/GenBank/DDBJ databases">
        <title>Porphyromonas cangingivalis strain:COT-109_OH1386 Genome sequencing.</title>
        <authorList>
            <person name="Wallis C."/>
            <person name="Deusch O."/>
            <person name="O'Flynn C."/>
            <person name="Davis I."/>
            <person name="Jospin G."/>
            <person name="Darling A.E."/>
            <person name="Coil D.A."/>
            <person name="Alexiev A."/>
            <person name="Horsfall A."/>
            <person name="Kirkwood N."/>
            <person name="Harris S."/>
            <person name="Eisen J.A."/>
        </authorList>
    </citation>
    <scope>NUCLEOTIDE SEQUENCE [LARGE SCALE GENOMIC DNA]</scope>
    <source>
        <strain evidence="3">COT-109 OH1386</strain>
    </source>
</reference>
<dbReference type="EMBL" id="JQJD01000040">
    <property type="protein sequence ID" value="KGN80393.1"/>
    <property type="molecule type" value="Genomic_DNA"/>
</dbReference>
<gene>
    <name evidence="2" type="ORF">HQ35_05330</name>
</gene>
<dbReference type="InterPro" id="IPR025567">
    <property type="entry name" value="DUF4332"/>
</dbReference>
<dbReference type="RefSeq" id="WP_036845624.1">
    <property type="nucleotide sequence ID" value="NZ_JQJD01000040.1"/>
</dbReference>
<protein>
    <submittedName>
        <fullName evidence="2">Ferredoxin</fullName>
    </submittedName>
</protein>
<evidence type="ECO:0000313" key="2">
    <source>
        <dbReference type="EMBL" id="KGN80393.1"/>
    </source>
</evidence>
<evidence type="ECO:0000313" key="3">
    <source>
        <dbReference type="Proteomes" id="UP000030125"/>
    </source>
</evidence>
<name>A0A099WYK2_PORCN</name>
<comment type="caution">
    <text evidence="2">The sequence shown here is derived from an EMBL/GenBank/DDBJ whole genome shotgun (WGS) entry which is preliminary data.</text>
</comment>
<accession>A0A099WYK2</accession>
<keyword evidence="3" id="KW-1185">Reference proteome</keyword>
<feature type="domain" description="DUF4332" evidence="1">
    <location>
        <begin position="10"/>
        <end position="130"/>
    </location>
</feature>
<dbReference type="eggNOG" id="COG3743">
    <property type="taxonomic scope" value="Bacteria"/>
</dbReference>
<sequence length="136" mass="15396">MANYKIEEIEGIGPALGKKFREIGITSTDALLKACATKKQRKEVAEKTGVDEAKILKFANQVDLFRIKGVGSEYAELLEAAGVDTVKELAQRKPENLCDKMMEVNKMKKLVRREPPLKFVQKWVEEAKSLPRVLEY</sequence>
<evidence type="ECO:0000259" key="1">
    <source>
        <dbReference type="Pfam" id="PF14229"/>
    </source>
</evidence>
<proteinExistence type="predicted"/>
<dbReference type="Pfam" id="PF14229">
    <property type="entry name" value="DUF4332"/>
    <property type="match status" value="1"/>
</dbReference>
<dbReference type="OrthoDB" id="9794786at2"/>
<dbReference type="Gene3D" id="1.10.150.20">
    <property type="entry name" value="5' to 3' exonuclease, C-terminal subdomain"/>
    <property type="match status" value="2"/>
</dbReference>
<dbReference type="AlphaFoldDB" id="A0A099WYK2"/>